<dbReference type="Pfam" id="PF13259">
    <property type="entry name" value="clamp_Gag1-like"/>
    <property type="match status" value="1"/>
</dbReference>
<organism evidence="3 4">
    <name type="scientific">Sclerotinia borealis (strain F-4128)</name>
    <dbReference type="NCBI Taxonomy" id="1432307"/>
    <lineage>
        <taxon>Eukaryota</taxon>
        <taxon>Fungi</taxon>
        <taxon>Dikarya</taxon>
        <taxon>Ascomycota</taxon>
        <taxon>Pezizomycotina</taxon>
        <taxon>Leotiomycetes</taxon>
        <taxon>Helotiales</taxon>
        <taxon>Sclerotiniaceae</taxon>
        <taxon>Sclerotinia</taxon>
    </lineage>
</organism>
<feature type="region of interest" description="Disordered" evidence="1">
    <location>
        <begin position="264"/>
        <end position="344"/>
    </location>
</feature>
<keyword evidence="4" id="KW-1185">Reference proteome</keyword>
<feature type="compositionally biased region" description="Basic and acidic residues" evidence="1">
    <location>
        <begin position="313"/>
        <end position="323"/>
    </location>
</feature>
<reference evidence="3 4" key="1">
    <citation type="journal article" date="2014" name="Genome Announc.">
        <title>Draft genome sequence of Sclerotinia borealis, a psychrophilic plant pathogenic fungus.</title>
        <authorList>
            <person name="Mardanov A.V."/>
            <person name="Beletsky A.V."/>
            <person name="Kadnikov V.V."/>
            <person name="Ignatov A.N."/>
            <person name="Ravin N.V."/>
        </authorList>
    </citation>
    <scope>NUCLEOTIDE SEQUENCE [LARGE SCALE GENOMIC DNA]</scope>
    <source>
        <strain evidence="4">F-4157</strain>
    </source>
</reference>
<gene>
    <name evidence="3" type="ORF">SBOR_7036</name>
</gene>
<evidence type="ECO:0000313" key="3">
    <source>
        <dbReference type="EMBL" id="ESZ92576.1"/>
    </source>
</evidence>
<feature type="compositionally biased region" description="Basic and acidic residues" evidence="1">
    <location>
        <begin position="279"/>
        <end position="288"/>
    </location>
</feature>
<feature type="region of interest" description="Disordered" evidence="1">
    <location>
        <begin position="112"/>
        <end position="142"/>
    </location>
</feature>
<dbReference type="EMBL" id="AYSA01000377">
    <property type="protein sequence ID" value="ESZ92576.1"/>
    <property type="molecule type" value="Genomic_DNA"/>
</dbReference>
<dbReference type="HOGENOM" id="CLU_500740_0_0_1"/>
<sequence>MSQEPSAGVANHSTITSAEAQYYPRHDASTLNATTGTDAKDALEATTAKMNLESSTSQMLDNVSSSDRLELKAPDNPSQSGSALHESPDVDDLSKLILDMVLIGGDGGTVNAENSSSVAPPTSIVRPLKNIKPSTQPQPSTIATTTTSAISHNTQHHCQTSIPTLTANPQISSDHATSTNFAGTSKENMNVVKIKVNHRKMARVKAHPNALTVYEAELTSKDRATQKEAVRQYLENRVKQDWNWVRPAEEDASIDIMEALAKHPSSDNLSNTSTNSPAYKEEWRQRDEWESDPSESEGDNPTSPKGPVNINSPDKESPFRFDSPDGVGQLVKQRRAARRRKHKKKLAAEMEWNTGVHCYVERRDAWTCARHVAPAAWRDPGAIEKTQAHTNGSLRTAVVDSSDEEGWDTEVPIAKPLLPPDNAMRSSITSQAYSTIYDKVILQSMTPSCPINLSDVIQSCVQGWKRDGEWPPTSSVPEPGLAAKKKQRRLSMLNILGLNQPTIPGGSTGADKSPQTPNSIKKGLKNFWKRGDKIKGGPEGGTGA</sequence>
<feature type="region of interest" description="Disordered" evidence="1">
    <location>
        <begin position="51"/>
        <end position="88"/>
    </location>
</feature>
<feature type="compositionally biased region" description="Polar residues" evidence="1">
    <location>
        <begin position="1"/>
        <end position="19"/>
    </location>
</feature>
<feature type="compositionally biased region" description="Basic residues" evidence="1">
    <location>
        <begin position="332"/>
        <end position="344"/>
    </location>
</feature>
<feature type="compositionally biased region" description="Acidic residues" evidence="1">
    <location>
        <begin position="289"/>
        <end position="298"/>
    </location>
</feature>
<proteinExistence type="predicted"/>
<dbReference type="AlphaFoldDB" id="W9C9Q4"/>
<evidence type="ECO:0000313" key="4">
    <source>
        <dbReference type="Proteomes" id="UP000019487"/>
    </source>
</evidence>
<evidence type="ECO:0000256" key="1">
    <source>
        <dbReference type="SAM" id="MobiDB-lite"/>
    </source>
</evidence>
<dbReference type="Proteomes" id="UP000019487">
    <property type="component" value="Unassembled WGS sequence"/>
</dbReference>
<name>W9C9Q4_SCLBF</name>
<dbReference type="InterPro" id="IPR053274">
    <property type="entry name" value="Fluconazole_resistance"/>
</dbReference>
<feature type="compositionally biased region" description="Polar residues" evidence="1">
    <location>
        <begin position="51"/>
        <end position="66"/>
    </location>
</feature>
<feature type="compositionally biased region" description="Low complexity" evidence="1">
    <location>
        <begin position="266"/>
        <end position="276"/>
    </location>
</feature>
<feature type="domain" description="Gag1-like clamp" evidence="2">
    <location>
        <begin position="317"/>
        <end position="471"/>
    </location>
</feature>
<dbReference type="OrthoDB" id="5422958at2759"/>
<feature type="region of interest" description="Disordered" evidence="1">
    <location>
        <begin position="1"/>
        <end position="37"/>
    </location>
</feature>
<feature type="region of interest" description="Disordered" evidence="1">
    <location>
        <begin position="498"/>
        <end position="544"/>
    </location>
</feature>
<dbReference type="STRING" id="1432307.W9C9Q4"/>
<evidence type="ECO:0000259" key="2">
    <source>
        <dbReference type="Pfam" id="PF13259"/>
    </source>
</evidence>
<dbReference type="PANTHER" id="PTHR28065">
    <property type="entry name" value="FREQUENIN"/>
    <property type="match status" value="1"/>
</dbReference>
<accession>W9C9Q4</accession>
<protein>
    <recommendedName>
        <fullName evidence="2">Gag1-like clamp domain-containing protein</fullName>
    </recommendedName>
</protein>
<dbReference type="PANTHER" id="PTHR28065:SF1">
    <property type="entry name" value="DUF4050 DOMAIN-CONTAINING PROTEIN"/>
    <property type="match status" value="1"/>
</dbReference>
<comment type="caution">
    <text evidence="3">The sequence shown here is derived from an EMBL/GenBank/DDBJ whole genome shotgun (WGS) entry which is preliminary data.</text>
</comment>
<dbReference type="InterPro" id="IPR025124">
    <property type="entry name" value="Gag1-like_clamp"/>
</dbReference>